<gene>
    <name evidence="2" type="ORF">E2C01_029871</name>
</gene>
<dbReference type="Proteomes" id="UP000324222">
    <property type="component" value="Unassembled WGS sequence"/>
</dbReference>
<organism evidence="2 3">
    <name type="scientific">Portunus trituberculatus</name>
    <name type="common">Swimming crab</name>
    <name type="synonym">Neptunus trituberculatus</name>
    <dbReference type="NCBI Taxonomy" id="210409"/>
    <lineage>
        <taxon>Eukaryota</taxon>
        <taxon>Metazoa</taxon>
        <taxon>Ecdysozoa</taxon>
        <taxon>Arthropoda</taxon>
        <taxon>Crustacea</taxon>
        <taxon>Multicrustacea</taxon>
        <taxon>Malacostraca</taxon>
        <taxon>Eumalacostraca</taxon>
        <taxon>Eucarida</taxon>
        <taxon>Decapoda</taxon>
        <taxon>Pleocyemata</taxon>
        <taxon>Brachyura</taxon>
        <taxon>Eubrachyura</taxon>
        <taxon>Portunoidea</taxon>
        <taxon>Portunidae</taxon>
        <taxon>Portuninae</taxon>
        <taxon>Portunus</taxon>
    </lineage>
</organism>
<keyword evidence="3" id="KW-1185">Reference proteome</keyword>
<protein>
    <submittedName>
        <fullName evidence="2">Uncharacterized protein</fullName>
    </submittedName>
</protein>
<dbReference type="AlphaFoldDB" id="A0A5B7EVR2"/>
<proteinExistence type="predicted"/>
<name>A0A5B7EVR2_PORTR</name>
<accession>A0A5B7EVR2</accession>
<feature type="region of interest" description="Disordered" evidence="1">
    <location>
        <begin position="1"/>
        <end position="23"/>
    </location>
</feature>
<sequence>MPPHPSHHQQQHHHQSHCPHRLSHLPATPSLSFTVMAQLGHGRCKRRANDHDLMKLLKGMPAHDLPLTCYESVRLKGNVLFGSPLRSCCRDTNGRALGSSRSLMAVVPQGKYPIAFKRPHD</sequence>
<evidence type="ECO:0000256" key="1">
    <source>
        <dbReference type="SAM" id="MobiDB-lite"/>
    </source>
</evidence>
<evidence type="ECO:0000313" key="3">
    <source>
        <dbReference type="Proteomes" id="UP000324222"/>
    </source>
</evidence>
<dbReference type="EMBL" id="VSRR010003511">
    <property type="protein sequence ID" value="MPC36414.1"/>
    <property type="molecule type" value="Genomic_DNA"/>
</dbReference>
<reference evidence="2 3" key="1">
    <citation type="submission" date="2019-05" db="EMBL/GenBank/DDBJ databases">
        <title>Another draft genome of Portunus trituberculatus and its Hox gene families provides insights of decapod evolution.</title>
        <authorList>
            <person name="Jeong J.-H."/>
            <person name="Song I."/>
            <person name="Kim S."/>
            <person name="Choi T."/>
            <person name="Kim D."/>
            <person name="Ryu S."/>
            <person name="Kim W."/>
        </authorList>
    </citation>
    <scope>NUCLEOTIDE SEQUENCE [LARGE SCALE GENOMIC DNA]</scope>
    <source>
        <tissue evidence="2">Muscle</tissue>
    </source>
</reference>
<comment type="caution">
    <text evidence="2">The sequence shown here is derived from an EMBL/GenBank/DDBJ whole genome shotgun (WGS) entry which is preliminary data.</text>
</comment>
<evidence type="ECO:0000313" key="2">
    <source>
        <dbReference type="EMBL" id="MPC36414.1"/>
    </source>
</evidence>